<evidence type="ECO:0000259" key="2">
    <source>
        <dbReference type="Pfam" id="PF20151"/>
    </source>
</evidence>
<dbReference type="Proteomes" id="UP000054097">
    <property type="component" value="Unassembled WGS sequence"/>
</dbReference>
<dbReference type="InterPro" id="IPR045340">
    <property type="entry name" value="DUF6533"/>
</dbReference>
<dbReference type="OrthoDB" id="3251775at2759"/>
<gene>
    <name evidence="3" type="ORF">M408DRAFT_191120</name>
</gene>
<dbReference type="Pfam" id="PF20151">
    <property type="entry name" value="DUF6533"/>
    <property type="match status" value="1"/>
</dbReference>
<accession>A0A0C2X4I5</accession>
<organism evidence="3 4">
    <name type="scientific">Serendipita vermifera MAFF 305830</name>
    <dbReference type="NCBI Taxonomy" id="933852"/>
    <lineage>
        <taxon>Eukaryota</taxon>
        <taxon>Fungi</taxon>
        <taxon>Dikarya</taxon>
        <taxon>Basidiomycota</taxon>
        <taxon>Agaricomycotina</taxon>
        <taxon>Agaricomycetes</taxon>
        <taxon>Sebacinales</taxon>
        <taxon>Serendipitaceae</taxon>
        <taxon>Serendipita</taxon>
    </lineage>
</organism>
<feature type="transmembrane region" description="Helical" evidence="1">
    <location>
        <begin position="189"/>
        <end position="212"/>
    </location>
</feature>
<dbReference type="STRING" id="933852.A0A0C2X4I5"/>
<reference evidence="3 4" key="1">
    <citation type="submission" date="2014-04" db="EMBL/GenBank/DDBJ databases">
        <authorList>
            <consortium name="DOE Joint Genome Institute"/>
            <person name="Kuo A."/>
            <person name="Zuccaro A."/>
            <person name="Kohler A."/>
            <person name="Nagy L.G."/>
            <person name="Floudas D."/>
            <person name="Copeland A."/>
            <person name="Barry K.W."/>
            <person name="Cichocki N."/>
            <person name="Veneault-Fourrey C."/>
            <person name="LaButti K."/>
            <person name="Lindquist E.A."/>
            <person name="Lipzen A."/>
            <person name="Lundell T."/>
            <person name="Morin E."/>
            <person name="Murat C."/>
            <person name="Sun H."/>
            <person name="Tunlid A."/>
            <person name="Henrissat B."/>
            <person name="Grigoriev I.V."/>
            <person name="Hibbett D.S."/>
            <person name="Martin F."/>
            <person name="Nordberg H.P."/>
            <person name="Cantor M.N."/>
            <person name="Hua S.X."/>
        </authorList>
    </citation>
    <scope>NUCLEOTIDE SEQUENCE [LARGE SCALE GENOMIC DNA]</scope>
    <source>
        <strain evidence="3 4">MAFF 305830</strain>
    </source>
</reference>
<feature type="transmembrane region" description="Helical" evidence="1">
    <location>
        <begin position="148"/>
        <end position="169"/>
    </location>
</feature>
<feature type="transmembrane region" description="Helical" evidence="1">
    <location>
        <begin position="238"/>
        <end position="256"/>
    </location>
</feature>
<reference evidence="4" key="2">
    <citation type="submission" date="2015-01" db="EMBL/GenBank/DDBJ databases">
        <title>Evolutionary Origins and Diversification of the Mycorrhizal Mutualists.</title>
        <authorList>
            <consortium name="DOE Joint Genome Institute"/>
            <consortium name="Mycorrhizal Genomics Consortium"/>
            <person name="Kohler A."/>
            <person name="Kuo A."/>
            <person name="Nagy L.G."/>
            <person name="Floudas D."/>
            <person name="Copeland A."/>
            <person name="Barry K.W."/>
            <person name="Cichocki N."/>
            <person name="Veneault-Fourrey C."/>
            <person name="LaButti K."/>
            <person name="Lindquist E.A."/>
            <person name="Lipzen A."/>
            <person name="Lundell T."/>
            <person name="Morin E."/>
            <person name="Murat C."/>
            <person name="Riley R."/>
            <person name="Ohm R."/>
            <person name="Sun H."/>
            <person name="Tunlid A."/>
            <person name="Henrissat B."/>
            <person name="Grigoriev I.V."/>
            <person name="Hibbett D.S."/>
            <person name="Martin F."/>
        </authorList>
    </citation>
    <scope>NUCLEOTIDE SEQUENCE [LARGE SCALE GENOMIC DNA]</scope>
    <source>
        <strain evidence="4">MAFF 305830</strain>
    </source>
</reference>
<keyword evidence="4" id="KW-1185">Reference proteome</keyword>
<name>A0A0C2X4I5_SERVB</name>
<feature type="domain" description="DUF6533" evidence="2">
    <location>
        <begin position="23"/>
        <end position="67"/>
    </location>
</feature>
<evidence type="ECO:0000313" key="4">
    <source>
        <dbReference type="Proteomes" id="UP000054097"/>
    </source>
</evidence>
<evidence type="ECO:0000313" key="3">
    <source>
        <dbReference type="EMBL" id="KIM33038.1"/>
    </source>
</evidence>
<feature type="transmembrane region" description="Helical" evidence="1">
    <location>
        <begin position="262"/>
        <end position="283"/>
    </location>
</feature>
<protein>
    <recommendedName>
        <fullName evidence="2">DUF6533 domain-containing protein</fullName>
    </recommendedName>
</protein>
<keyword evidence="1" id="KW-0812">Transmembrane</keyword>
<dbReference type="AlphaFoldDB" id="A0A0C2X4I5"/>
<keyword evidence="1" id="KW-0472">Membrane</keyword>
<dbReference type="HOGENOM" id="CLU_035509_1_4_1"/>
<dbReference type="EMBL" id="KN824279">
    <property type="protein sequence ID" value="KIM33038.1"/>
    <property type="molecule type" value="Genomic_DNA"/>
</dbReference>
<feature type="transmembrane region" description="Helical" evidence="1">
    <location>
        <begin position="107"/>
        <end position="128"/>
    </location>
</feature>
<keyword evidence="1" id="KW-1133">Transmembrane helix</keyword>
<feature type="transmembrane region" description="Helical" evidence="1">
    <location>
        <begin position="20"/>
        <end position="37"/>
    </location>
</feature>
<sequence length="335" mass="37401">MAISADLIKPFIDALVPLQASRYLAVASLILVLYDWLLTLDDEVELIIPTPWTTVKVLYTIIRILTPVGLIIANYRECPPVCSAQRLILALDLSGYRPPLSPTVSPAWAWIVMIVQITIVASSSYLMLRRLCPLYGNSRRVTIMLNVAFFSTYIVVLVMSIIAATKIASTMVYSTAIGMCSTTNWGDSLIMGSAIFVGPMGFESVVFCLTGWKAFKAVVSRRTVYASPLHQIFFRDGLMHYASVLLVRILNIFIYFAMPPEYYYIGIFLLWATVANSTSRLFINLRAVSRGQDVWARREPPILSKFEMMSRHNRNSSSAGGGIQDIMIKVVTETA</sequence>
<evidence type="ECO:0000256" key="1">
    <source>
        <dbReference type="SAM" id="Phobius"/>
    </source>
</evidence>
<proteinExistence type="predicted"/>